<dbReference type="GO" id="GO:0008270">
    <property type="term" value="F:zinc ion binding"/>
    <property type="evidence" value="ECO:0007669"/>
    <property type="project" value="InterPro"/>
</dbReference>
<dbReference type="InterPro" id="IPR007219">
    <property type="entry name" value="XnlR_reg_dom"/>
</dbReference>
<dbReference type="SUPFAM" id="SSF57701">
    <property type="entry name" value="Zn2/Cys6 DNA-binding domain"/>
    <property type="match status" value="1"/>
</dbReference>
<accession>A0A319EL31</accession>
<dbReference type="PANTHER" id="PTHR31313">
    <property type="entry name" value="TY1 ENHANCER ACTIVATOR"/>
    <property type="match status" value="1"/>
</dbReference>
<evidence type="ECO:0000256" key="1">
    <source>
        <dbReference type="ARBA" id="ARBA00004123"/>
    </source>
</evidence>
<proteinExistence type="predicted"/>
<evidence type="ECO:0000313" key="10">
    <source>
        <dbReference type="EMBL" id="PYI11002.1"/>
    </source>
</evidence>
<dbReference type="OrthoDB" id="2154091at2759"/>
<keyword evidence="3" id="KW-0862">Zinc</keyword>
<dbReference type="GO" id="GO:0000981">
    <property type="term" value="F:DNA-binding transcription factor activity, RNA polymerase II-specific"/>
    <property type="evidence" value="ECO:0007669"/>
    <property type="project" value="InterPro"/>
</dbReference>
<protein>
    <recommendedName>
        <fullName evidence="9">Zn(2)-C6 fungal-type domain-containing protein</fullName>
    </recommendedName>
</protein>
<dbReference type="SMART" id="SM00906">
    <property type="entry name" value="Fungal_trans"/>
    <property type="match status" value="1"/>
</dbReference>
<feature type="region of interest" description="Disordered" evidence="8">
    <location>
        <begin position="86"/>
        <end position="109"/>
    </location>
</feature>
<keyword evidence="4" id="KW-0805">Transcription regulation</keyword>
<dbReference type="PROSITE" id="PS00463">
    <property type="entry name" value="ZN2_CY6_FUNGAL_1"/>
    <property type="match status" value="1"/>
</dbReference>
<reference evidence="10 11" key="1">
    <citation type="submission" date="2018-02" db="EMBL/GenBank/DDBJ databases">
        <title>The genomes of Aspergillus section Nigri reveals drivers in fungal speciation.</title>
        <authorList>
            <consortium name="DOE Joint Genome Institute"/>
            <person name="Vesth T.C."/>
            <person name="Nybo J."/>
            <person name="Theobald S."/>
            <person name="Brandl J."/>
            <person name="Frisvad J.C."/>
            <person name="Nielsen K.F."/>
            <person name="Lyhne E.K."/>
            <person name="Kogle M.E."/>
            <person name="Kuo A."/>
            <person name="Riley R."/>
            <person name="Clum A."/>
            <person name="Nolan M."/>
            <person name="Lipzen A."/>
            <person name="Salamov A."/>
            <person name="Henrissat B."/>
            <person name="Wiebenga A."/>
            <person name="De vries R.P."/>
            <person name="Grigoriev I.V."/>
            <person name="Mortensen U.H."/>
            <person name="Andersen M.R."/>
            <person name="Baker S.E."/>
        </authorList>
    </citation>
    <scope>NUCLEOTIDE SEQUENCE [LARGE SCALE GENOMIC DNA]</scope>
    <source>
        <strain evidence="10 11">CBS 121057</strain>
    </source>
</reference>
<dbReference type="GO" id="GO:0009893">
    <property type="term" value="P:positive regulation of metabolic process"/>
    <property type="evidence" value="ECO:0007669"/>
    <property type="project" value="UniProtKB-ARBA"/>
</dbReference>
<dbReference type="PROSITE" id="PS50048">
    <property type="entry name" value="ZN2_CY6_FUNGAL_2"/>
    <property type="match status" value="1"/>
</dbReference>
<evidence type="ECO:0000256" key="4">
    <source>
        <dbReference type="ARBA" id="ARBA00023015"/>
    </source>
</evidence>
<dbReference type="AlphaFoldDB" id="A0A319EL31"/>
<dbReference type="Pfam" id="PF04082">
    <property type="entry name" value="Fungal_trans"/>
    <property type="match status" value="1"/>
</dbReference>
<dbReference type="GO" id="GO:0006351">
    <property type="term" value="P:DNA-templated transcription"/>
    <property type="evidence" value="ECO:0007669"/>
    <property type="project" value="InterPro"/>
</dbReference>
<keyword evidence="11" id="KW-1185">Reference proteome</keyword>
<dbReference type="InterPro" id="IPR051615">
    <property type="entry name" value="Transcr_Regulatory_Elem"/>
</dbReference>
<evidence type="ECO:0000313" key="11">
    <source>
        <dbReference type="Proteomes" id="UP000248423"/>
    </source>
</evidence>
<name>A0A319EL31_ASPSB</name>
<keyword evidence="7" id="KW-0539">Nucleus</keyword>
<gene>
    <name evidence="10" type="ORF">BO78DRAFT_466665</name>
</gene>
<feature type="domain" description="Zn(2)-C6 fungal-type" evidence="9">
    <location>
        <begin position="14"/>
        <end position="44"/>
    </location>
</feature>
<comment type="subcellular location">
    <subcellularLocation>
        <location evidence="1">Nucleus</location>
    </subcellularLocation>
</comment>
<dbReference type="CDD" id="cd00067">
    <property type="entry name" value="GAL4"/>
    <property type="match status" value="1"/>
</dbReference>
<dbReference type="VEuPathDB" id="FungiDB:BO78DRAFT_466665"/>
<dbReference type="STRING" id="1448318.A0A319EL31"/>
<evidence type="ECO:0000256" key="2">
    <source>
        <dbReference type="ARBA" id="ARBA00022723"/>
    </source>
</evidence>
<dbReference type="Pfam" id="PF00172">
    <property type="entry name" value="Zn_clus"/>
    <property type="match status" value="1"/>
</dbReference>
<dbReference type="CDD" id="cd12148">
    <property type="entry name" value="fungal_TF_MHR"/>
    <property type="match status" value="1"/>
</dbReference>
<dbReference type="GO" id="GO:0005634">
    <property type="term" value="C:nucleus"/>
    <property type="evidence" value="ECO:0007669"/>
    <property type="project" value="UniProtKB-SubCell"/>
</dbReference>
<dbReference type="Proteomes" id="UP000248423">
    <property type="component" value="Unassembled WGS sequence"/>
</dbReference>
<keyword evidence="2" id="KW-0479">Metal-binding</keyword>
<dbReference type="Gene3D" id="4.10.240.10">
    <property type="entry name" value="Zn(2)-C6 fungal-type DNA-binding domain"/>
    <property type="match status" value="1"/>
</dbReference>
<evidence type="ECO:0000256" key="7">
    <source>
        <dbReference type="ARBA" id="ARBA00023242"/>
    </source>
</evidence>
<evidence type="ECO:0000256" key="5">
    <source>
        <dbReference type="ARBA" id="ARBA00023125"/>
    </source>
</evidence>
<evidence type="ECO:0000259" key="9">
    <source>
        <dbReference type="PROSITE" id="PS50048"/>
    </source>
</evidence>
<organism evidence="10 11">
    <name type="scientific">Aspergillus sclerotiicarbonarius (strain CBS 121057 / IBT 28362)</name>
    <dbReference type="NCBI Taxonomy" id="1448318"/>
    <lineage>
        <taxon>Eukaryota</taxon>
        <taxon>Fungi</taxon>
        <taxon>Dikarya</taxon>
        <taxon>Ascomycota</taxon>
        <taxon>Pezizomycotina</taxon>
        <taxon>Eurotiomycetes</taxon>
        <taxon>Eurotiomycetidae</taxon>
        <taxon>Eurotiales</taxon>
        <taxon>Aspergillaceae</taxon>
        <taxon>Aspergillus</taxon>
        <taxon>Aspergillus subgen. Circumdati</taxon>
    </lineage>
</organism>
<dbReference type="InterPro" id="IPR001138">
    <property type="entry name" value="Zn2Cys6_DnaBD"/>
</dbReference>
<dbReference type="PANTHER" id="PTHR31313:SF81">
    <property type="entry name" value="TY1 ENHANCER ACTIVATOR"/>
    <property type="match status" value="1"/>
</dbReference>
<keyword evidence="5" id="KW-0238">DNA-binding</keyword>
<evidence type="ECO:0000256" key="6">
    <source>
        <dbReference type="ARBA" id="ARBA00023163"/>
    </source>
</evidence>
<dbReference type="InterPro" id="IPR036864">
    <property type="entry name" value="Zn2-C6_fun-type_DNA-bd_sf"/>
</dbReference>
<dbReference type="SMART" id="SM00066">
    <property type="entry name" value="GAL4"/>
    <property type="match status" value="1"/>
</dbReference>
<evidence type="ECO:0000256" key="8">
    <source>
        <dbReference type="SAM" id="MobiDB-lite"/>
    </source>
</evidence>
<sequence>MSQIPPSRKRVSVACEVCRKKRIKCDGAKPACAGCSGQGENCEYKYDKEKRKPPTKQHIQALQARIQFLESQLAQYQLQEGVFSGSESHQLQHRDEQIGSKGSEAQSRSLDPIDDLTDLLGGLSVGEGDQLRYFGSRSNLSIVEQQGTMRPNLSPRNSYQLLQPIDVEPELQEELLDLFWEWQNPWQYLVYQKVFLRSLENQLDDGYCTPLLLYSMLALAARYSDNPEVRTIRNDPKTAGDDFSRKAQALLFEEIKAPRVSTVVAAAHMSLSEMARDNEPAGWTYIGIAIRMAYNLGLHIDPHLWVSSGTMAPEEAELRSIAWWGCYMIEKLFTVGIGRPSIILERDVRVKFPSNLADIEYGQWNGASTSSIDHLFLSYSITTFHNTCRLLRLAAQPLDDIYTSEHFVTLAEKKSIMTKTNVELTSFYNNIPSVLRLPPSSSRPLPPHIYCFHMHFYTLIILLHRPFITLPTDSHPSQNPMNKAASASLETCTTAAEKVTILFRVYAKFFTLRKISISVVDPARTAAFIHLFNATSKSPQVRDKSRQLFLETLRCLEQMSIAWGRAKRSVRALFMVARKWNVDDILNSSVPSSVEPDLAHQHVCQHQDLHNLDGMDGWLQDPLVLPSELQVVEDETFVRPDDLNLEQELFRFEDFLSVDDNAYLSGFLLNTDFEHEPGF</sequence>
<dbReference type="GO" id="GO:0003677">
    <property type="term" value="F:DNA binding"/>
    <property type="evidence" value="ECO:0007669"/>
    <property type="project" value="UniProtKB-KW"/>
</dbReference>
<dbReference type="EMBL" id="KZ826319">
    <property type="protein sequence ID" value="PYI11002.1"/>
    <property type="molecule type" value="Genomic_DNA"/>
</dbReference>
<keyword evidence="6" id="KW-0804">Transcription</keyword>
<evidence type="ECO:0000256" key="3">
    <source>
        <dbReference type="ARBA" id="ARBA00022833"/>
    </source>
</evidence>